<name>A0A6M0SRL2_CLOBO</name>
<protein>
    <submittedName>
        <fullName evidence="1">DUF2313 domain-containing protein</fullName>
    </submittedName>
</protein>
<proteinExistence type="predicted"/>
<dbReference type="AlphaFoldDB" id="A0A6M0SRL2"/>
<dbReference type="Pfam" id="PF10076">
    <property type="entry name" value="Phage_Mu_Gp48"/>
    <property type="match status" value="1"/>
</dbReference>
<dbReference type="EMBL" id="SGKU01000037">
    <property type="protein sequence ID" value="NFA43409.1"/>
    <property type="molecule type" value="Genomic_DNA"/>
</dbReference>
<evidence type="ECO:0000313" key="2">
    <source>
        <dbReference type="Proteomes" id="UP000472355"/>
    </source>
</evidence>
<comment type="caution">
    <text evidence="1">The sequence shown here is derived from an EMBL/GenBank/DDBJ whole genome shotgun (WGS) entry which is preliminary data.</text>
</comment>
<dbReference type="Proteomes" id="UP000472355">
    <property type="component" value="Unassembled WGS sequence"/>
</dbReference>
<gene>
    <name evidence="1" type="ORF">EXM65_12705</name>
</gene>
<accession>A0A6M0SRL2</accession>
<dbReference type="InterPro" id="IPR018755">
    <property type="entry name" value="Phage_Mu_Gp48"/>
</dbReference>
<evidence type="ECO:0000313" key="1">
    <source>
        <dbReference type="EMBL" id="NFA43409.1"/>
    </source>
</evidence>
<sequence>MNRLFKFIPKYYFKSKVVKNIFNVCDDELKSAEEMYCILERETLVGESINELKRWERQFGIKSDYDKTMVERRAIVRAKRMGRGTSTKDQIKKVCLTFVNDVEIVEHNKESWFEINIILNGELPYKLDSLYTVIEEIKPAHLDVKFNLITINNGKLHVGTANLTLETTTIYPQEVFL</sequence>
<organism evidence="1 2">
    <name type="scientific">Clostridium botulinum</name>
    <dbReference type="NCBI Taxonomy" id="1491"/>
    <lineage>
        <taxon>Bacteria</taxon>
        <taxon>Bacillati</taxon>
        <taxon>Bacillota</taxon>
        <taxon>Clostridia</taxon>
        <taxon>Eubacteriales</taxon>
        <taxon>Clostridiaceae</taxon>
        <taxon>Clostridium</taxon>
    </lineage>
</organism>
<reference evidence="1 2" key="1">
    <citation type="submission" date="2019-02" db="EMBL/GenBank/DDBJ databases">
        <title>Genome sequencing of Clostridium botulinum clinical isolates.</title>
        <authorList>
            <person name="Brunt J."/>
            <person name="Van Vliet A.H.M."/>
            <person name="Stringer S.C."/>
            <person name="Grant K.A."/>
            <person name="Carter A.C."/>
            <person name="Peck M.W."/>
        </authorList>
    </citation>
    <scope>NUCLEOTIDE SEQUENCE [LARGE SCALE GENOMIC DNA]</scope>
    <source>
        <strain evidence="1 2">H113700579</strain>
    </source>
</reference>